<evidence type="ECO:0008006" key="4">
    <source>
        <dbReference type="Google" id="ProtNLM"/>
    </source>
</evidence>
<feature type="transmembrane region" description="Helical" evidence="1">
    <location>
        <begin position="21"/>
        <end position="43"/>
    </location>
</feature>
<dbReference type="Pfam" id="PF17319">
    <property type="entry name" value="DUF5362"/>
    <property type="match status" value="1"/>
</dbReference>
<keyword evidence="1" id="KW-0472">Membrane</keyword>
<accession>A0A2Z4G9I9</accession>
<sequence length="147" mass="16425">MENTLYLSENGKQDLLESAKWAKFLAIVGFVGSGLLVVFAFGLSTLMSFLPNSESFESLGPSYFLGMTFIYVVMAVIYFFPCLYLFKFAKSTKLAILEEDNELLHLALFNMRKMFKFVGVMTLTILILYGVLIVFGVLAGGAAMLMY</sequence>
<dbReference type="OrthoDB" id="1121797at2"/>
<keyword evidence="1" id="KW-1133">Transmembrane helix</keyword>
<keyword evidence="3" id="KW-1185">Reference proteome</keyword>
<dbReference type="Proteomes" id="UP000249873">
    <property type="component" value="Chromosome"/>
</dbReference>
<dbReference type="AlphaFoldDB" id="A0A2Z4G9I9"/>
<protein>
    <recommendedName>
        <fullName evidence="4">DUF5362 domain-containing protein</fullName>
    </recommendedName>
</protein>
<dbReference type="InterPro" id="IPR035287">
    <property type="entry name" value="DUF5362"/>
</dbReference>
<feature type="transmembrane region" description="Helical" evidence="1">
    <location>
        <begin position="117"/>
        <end position="145"/>
    </location>
</feature>
<proteinExistence type="predicted"/>
<dbReference type="KEGG" id="als:DJ013_06785"/>
<dbReference type="EMBL" id="CP029480">
    <property type="protein sequence ID" value="AWV97887.1"/>
    <property type="molecule type" value="Genomic_DNA"/>
</dbReference>
<feature type="transmembrane region" description="Helical" evidence="1">
    <location>
        <begin position="63"/>
        <end position="86"/>
    </location>
</feature>
<name>A0A2Z4G9I9_9BACT</name>
<evidence type="ECO:0000313" key="3">
    <source>
        <dbReference type="Proteomes" id="UP000249873"/>
    </source>
</evidence>
<reference evidence="2 3" key="1">
    <citation type="submission" date="2018-05" db="EMBL/GenBank/DDBJ databases">
        <title>Complete genome sequence of Arcticibacterium luteifluviistationis SM1504T, a cytophagaceae bacterium isolated from Arctic surface seawater.</title>
        <authorList>
            <person name="Li Y."/>
            <person name="Qin Q.-L."/>
        </authorList>
    </citation>
    <scope>NUCLEOTIDE SEQUENCE [LARGE SCALE GENOMIC DNA]</scope>
    <source>
        <strain evidence="2 3">SM1504</strain>
    </source>
</reference>
<dbReference type="RefSeq" id="WP_111370989.1">
    <property type="nucleotide sequence ID" value="NZ_CP029480.1"/>
</dbReference>
<gene>
    <name evidence="2" type="ORF">DJ013_06785</name>
</gene>
<evidence type="ECO:0000313" key="2">
    <source>
        <dbReference type="EMBL" id="AWV97887.1"/>
    </source>
</evidence>
<evidence type="ECO:0000256" key="1">
    <source>
        <dbReference type="SAM" id="Phobius"/>
    </source>
</evidence>
<organism evidence="2 3">
    <name type="scientific">Arcticibacterium luteifluviistationis</name>
    <dbReference type="NCBI Taxonomy" id="1784714"/>
    <lineage>
        <taxon>Bacteria</taxon>
        <taxon>Pseudomonadati</taxon>
        <taxon>Bacteroidota</taxon>
        <taxon>Cytophagia</taxon>
        <taxon>Cytophagales</taxon>
        <taxon>Leadbetterellaceae</taxon>
        <taxon>Arcticibacterium</taxon>
    </lineage>
</organism>
<keyword evidence="1" id="KW-0812">Transmembrane</keyword>